<organism evidence="2 3">
    <name type="scientific">Ensete ventricosum</name>
    <name type="common">Abyssinian banana</name>
    <name type="synonym">Musa ensete</name>
    <dbReference type="NCBI Taxonomy" id="4639"/>
    <lineage>
        <taxon>Eukaryota</taxon>
        <taxon>Viridiplantae</taxon>
        <taxon>Streptophyta</taxon>
        <taxon>Embryophyta</taxon>
        <taxon>Tracheophyta</taxon>
        <taxon>Spermatophyta</taxon>
        <taxon>Magnoliopsida</taxon>
        <taxon>Liliopsida</taxon>
        <taxon>Zingiberales</taxon>
        <taxon>Musaceae</taxon>
        <taxon>Ensete</taxon>
    </lineage>
</organism>
<feature type="signal peptide" evidence="1">
    <location>
        <begin position="1"/>
        <end position="22"/>
    </location>
</feature>
<comment type="caution">
    <text evidence="2">The sequence shown here is derived from an EMBL/GenBank/DDBJ whole genome shotgun (WGS) entry which is preliminary data.</text>
</comment>
<evidence type="ECO:0000313" key="3">
    <source>
        <dbReference type="Proteomes" id="UP001222027"/>
    </source>
</evidence>
<feature type="chain" id="PRO_5043406707" evidence="1">
    <location>
        <begin position="23"/>
        <end position="163"/>
    </location>
</feature>
<protein>
    <submittedName>
        <fullName evidence="2">Uncharacterized protein</fullName>
    </submittedName>
</protein>
<dbReference type="AlphaFoldDB" id="A0AAV8QQ87"/>
<reference evidence="2 3" key="1">
    <citation type="submission" date="2022-12" db="EMBL/GenBank/DDBJ databases">
        <title>Chromosome-scale assembly of the Ensete ventricosum genome.</title>
        <authorList>
            <person name="Dussert Y."/>
            <person name="Stocks J."/>
            <person name="Wendawek A."/>
            <person name="Woldeyes F."/>
            <person name="Nichols R.A."/>
            <person name="Borrell J.S."/>
        </authorList>
    </citation>
    <scope>NUCLEOTIDE SEQUENCE [LARGE SCALE GENOMIC DNA]</scope>
    <source>
        <strain evidence="3">cv. Maze</strain>
        <tissue evidence="2">Seeds</tissue>
    </source>
</reference>
<keyword evidence="1" id="KW-0732">Signal</keyword>
<accession>A0AAV8QQ87</accession>
<evidence type="ECO:0000256" key="1">
    <source>
        <dbReference type="SAM" id="SignalP"/>
    </source>
</evidence>
<sequence>MASGSYISLALVLIFSMSKARGASSISSSQHLQAIHSMTFRRDQRGVRALRRERLRLRGVVGNALRAREERRGRGAYTCATSEIGAEGFVDWVETDGWRRSGPSQLTCGLAVSVSSAFHPAASVSGDCADFCVRGFRIRRSLTYSCSLLGCSLHNQLAEGFLV</sequence>
<dbReference type="Proteomes" id="UP001222027">
    <property type="component" value="Unassembled WGS sequence"/>
</dbReference>
<dbReference type="EMBL" id="JAQQAF010000006">
    <property type="protein sequence ID" value="KAJ8477547.1"/>
    <property type="molecule type" value="Genomic_DNA"/>
</dbReference>
<name>A0AAV8QQ87_ENSVE</name>
<evidence type="ECO:0000313" key="2">
    <source>
        <dbReference type="EMBL" id="KAJ8477547.1"/>
    </source>
</evidence>
<gene>
    <name evidence="2" type="ORF">OPV22_021274</name>
</gene>
<proteinExistence type="predicted"/>
<keyword evidence="3" id="KW-1185">Reference proteome</keyword>